<accession>A0A6C0IUV1</accession>
<dbReference type="SUPFAM" id="SSF53448">
    <property type="entry name" value="Nucleotide-diphospho-sugar transferases"/>
    <property type="match status" value="1"/>
</dbReference>
<keyword evidence="2" id="KW-0812">Transmembrane</keyword>
<feature type="transmembrane region" description="Helical" evidence="2">
    <location>
        <begin position="266"/>
        <end position="285"/>
    </location>
</feature>
<dbReference type="Gene3D" id="3.90.550.20">
    <property type="match status" value="1"/>
</dbReference>
<sequence>MVNKNKLIISLTTIPTRINEIEPVLESLLNQTIKADMIYINIPKKYSRFSECAKVPDFITNKYNDRVKIFYLEKDYGPATKFIGSLLNPDISDKDIILITDDDIEKTKLWTTKLLNCYAHTKVCCFEERKIGKEIIWGYLGFCFRKDLFDLTDMLMFFNQIKTNCYLVDDHWLTGYCHYKKIKIDNIHLDKSTEINKKLIIGDDSLARLTGADTRRHTSNKCRKDILDNFQTEFPFWCCLGCCKKGKRIVEKFSDNRITTCNNITYILHFIALFIVLFIILIILLKRLLPNQKYSRIFKISIIIVSSFFIFKKINKDSTNKNNEQFFNIVPKAIVPKVIIPKVIIQTYYIKERIPEKVYKNIKEFAPEYTHIVFDDSECIRFFKKYFNRNIIDTFNNLKGAHKADLFRYCYLYKFGGIYLDIKTELIIPLKDVFTDNYTYSVLSIIKNTVYQGVIATPPNNPLFLKLIKFMINLVEEDSHISPYIIFTIDYYNRTKEYCEKELSIGINTNKENDFDFYFFKEICTKNKKDCKDGLDRYKLCCYIYDGDRKVFKSRYSDFPW</sequence>
<keyword evidence="1" id="KW-0808">Transferase</keyword>
<organism evidence="3">
    <name type="scientific">viral metagenome</name>
    <dbReference type="NCBI Taxonomy" id="1070528"/>
    <lineage>
        <taxon>unclassified sequences</taxon>
        <taxon>metagenomes</taxon>
        <taxon>organismal metagenomes</taxon>
    </lineage>
</organism>
<reference evidence="3" key="1">
    <citation type="journal article" date="2020" name="Nature">
        <title>Giant virus diversity and host interactions through global metagenomics.</title>
        <authorList>
            <person name="Schulz F."/>
            <person name="Roux S."/>
            <person name="Paez-Espino D."/>
            <person name="Jungbluth S."/>
            <person name="Walsh D.A."/>
            <person name="Denef V.J."/>
            <person name="McMahon K.D."/>
            <person name="Konstantinidis K.T."/>
            <person name="Eloe-Fadrosh E.A."/>
            <person name="Kyrpides N.C."/>
            <person name="Woyke T."/>
        </authorList>
    </citation>
    <scope>NUCLEOTIDE SEQUENCE</scope>
    <source>
        <strain evidence="3">GVMAG-M-3300024302-11</strain>
    </source>
</reference>
<evidence type="ECO:0000313" key="3">
    <source>
        <dbReference type="EMBL" id="QHT96449.1"/>
    </source>
</evidence>
<dbReference type="EMBL" id="MN740257">
    <property type="protein sequence ID" value="QHT96449.1"/>
    <property type="molecule type" value="Genomic_DNA"/>
</dbReference>
<feature type="transmembrane region" description="Helical" evidence="2">
    <location>
        <begin position="297"/>
        <end position="314"/>
    </location>
</feature>
<protein>
    <submittedName>
        <fullName evidence="3">Uncharacterized protein</fullName>
    </submittedName>
</protein>
<evidence type="ECO:0000256" key="2">
    <source>
        <dbReference type="SAM" id="Phobius"/>
    </source>
</evidence>
<dbReference type="GO" id="GO:0016020">
    <property type="term" value="C:membrane"/>
    <property type="evidence" value="ECO:0007669"/>
    <property type="project" value="GOC"/>
</dbReference>
<keyword evidence="2" id="KW-0472">Membrane</keyword>
<dbReference type="PANTHER" id="PTHR32385">
    <property type="entry name" value="MANNOSYL PHOSPHORYLINOSITOL CERAMIDE SYNTHASE"/>
    <property type="match status" value="1"/>
</dbReference>
<dbReference type="GO" id="GO:0000030">
    <property type="term" value="F:mannosyltransferase activity"/>
    <property type="evidence" value="ECO:0007669"/>
    <property type="project" value="TreeGrafter"/>
</dbReference>
<dbReference type="InterPro" id="IPR007577">
    <property type="entry name" value="GlycoTrfase_DXD_sugar-bd_CS"/>
</dbReference>
<proteinExistence type="predicted"/>
<dbReference type="InterPro" id="IPR051706">
    <property type="entry name" value="Glycosyltransferase_domain"/>
</dbReference>
<dbReference type="GO" id="GO:0051999">
    <property type="term" value="P:mannosyl-inositol phosphorylceramide biosynthetic process"/>
    <property type="evidence" value="ECO:0007669"/>
    <property type="project" value="TreeGrafter"/>
</dbReference>
<name>A0A6C0IUV1_9ZZZZ</name>
<dbReference type="PANTHER" id="PTHR32385:SF15">
    <property type="entry name" value="INOSITOL PHOSPHOCERAMIDE MANNOSYLTRANSFERASE 1"/>
    <property type="match status" value="1"/>
</dbReference>
<dbReference type="Pfam" id="PF04488">
    <property type="entry name" value="Gly_transf_sug"/>
    <property type="match status" value="1"/>
</dbReference>
<dbReference type="InterPro" id="IPR029044">
    <property type="entry name" value="Nucleotide-diphossugar_trans"/>
</dbReference>
<keyword evidence="2" id="KW-1133">Transmembrane helix</keyword>
<dbReference type="AlphaFoldDB" id="A0A6C0IUV1"/>
<evidence type="ECO:0000256" key="1">
    <source>
        <dbReference type="ARBA" id="ARBA00022679"/>
    </source>
</evidence>